<dbReference type="PANTHER" id="PTHR30126">
    <property type="entry name" value="HTH-TYPE TRANSCRIPTIONAL REGULATOR"/>
    <property type="match status" value="1"/>
</dbReference>
<dbReference type="Pfam" id="PF00126">
    <property type="entry name" value="HTH_1"/>
    <property type="match status" value="1"/>
</dbReference>
<dbReference type="PROSITE" id="PS50931">
    <property type="entry name" value="HTH_LYSR"/>
    <property type="match status" value="1"/>
</dbReference>
<evidence type="ECO:0000256" key="4">
    <source>
        <dbReference type="ARBA" id="ARBA00023163"/>
    </source>
</evidence>
<dbReference type="Gene3D" id="3.40.190.290">
    <property type="match status" value="1"/>
</dbReference>
<keyword evidence="2" id="KW-0805">Transcription regulation</keyword>
<keyword evidence="4" id="KW-0804">Transcription</keyword>
<evidence type="ECO:0000256" key="3">
    <source>
        <dbReference type="ARBA" id="ARBA00023125"/>
    </source>
</evidence>
<reference evidence="7" key="1">
    <citation type="submission" date="2017-02" db="EMBL/GenBank/DDBJ databases">
        <authorList>
            <person name="Varghese N."/>
            <person name="Submissions S."/>
        </authorList>
    </citation>
    <scope>NUCLEOTIDE SEQUENCE [LARGE SCALE GENOMIC DNA]</scope>
    <source>
        <strain evidence="7">ATCC 25662</strain>
    </source>
</reference>
<dbReference type="Pfam" id="PF03466">
    <property type="entry name" value="LysR_substrate"/>
    <property type="match status" value="1"/>
</dbReference>
<evidence type="ECO:0000259" key="5">
    <source>
        <dbReference type="PROSITE" id="PS50931"/>
    </source>
</evidence>
<dbReference type="GO" id="GO:0000976">
    <property type="term" value="F:transcription cis-regulatory region binding"/>
    <property type="evidence" value="ECO:0007669"/>
    <property type="project" value="TreeGrafter"/>
</dbReference>
<dbReference type="InterPro" id="IPR036388">
    <property type="entry name" value="WH-like_DNA-bd_sf"/>
</dbReference>
<feature type="domain" description="HTH lysR-type" evidence="5">
    <location>
        <begin position="1"/>
        <end position="58"/>
    </location>
</feature>
<comment type="similarity">
    <text evidence="1">Belongs to the LysR transcriptional regulatory family.</text>
</comment>
<dbReference type="EMBL" id="FUWY01000003">
    <property type="protein sequence ID" value="SJZ65301.1"/>
    <property type="molecule type" value="Genomic_DNA"/>
</dbReference>
<dbReference type="STRING" id="118967.SAMN02745191_1221"/>
<sequence length="297" mass="34531">MTLRHLRIFVMVYQLGSITKAAEQLHLAQPAVSLAIKEMEEYYGIQLFDRLARRIYPTEIAHKLFDYALQIQVMFDEMEQNLVNYEILGTLRIGTTITIGNFILPTIIKLFKEKYPKTKVQVTINNSHHIENLLIENEVDLVLLEGRCHHKDKMIEIPFYTDELCLIVSKDHHLAKRKSVKLKDLENCDLLFREPGSAERDLLNSLFTANDVIIKPIWESVSTKALVRGVEKNLGVSILPYLMIKDDIKKKEIVRLEVEGIDLIRKFMVIYNKNKYLTESAQTFVQLCKDWNKIKGL</sequence>
<evidence type="ECO:0000313" key="7">
    <source>
        <dbReference type="Proteomes" id="UP000243297"/>
    </source>
</evidence>
<evidence type="ECO:0000256" key="1">
    <source>
        <dbReference type="ARBA" id="ARBA00009437"/>
    </source>
</evidence>
<dbReference type="AlphaFoldDB" id="A0A1T4MEI7"/>
<dbReference type="Gene3D" id="1.10.10.10">
    <property type="entry name" value="Winged helix-like DNA-binding domain superfamily/Winged helix DNA-binding domain"/>
    <property type="match status" value="1"/>
</dbReference>
<dbReference type="FunFam" id="1.10.10.10:FF:000001">
    <property type="entry name" value="LysR family transcriptional regulator"/>
    <property type="match status" value="1"/>
</dbReference>
<dbReference type="GO" id="GO:0003700">
    <property type="term" value="F:DNA-binding transcription factor activity"/>
    <property type="evidence" value="ECO:0007669"/>
    <property type="project" value="InterPro"/>
</dbReference>
<proteinExistence type="inferred from homology"/>
<dbReference type="InterPro" id="IPR005119">
    <property type="entry name" value="LysR_subst-bd"/>
</dbReference>
<dbReference type="RefSeq" id="WP_078711632.1">
    <property type="nucleotide sequence ID" value="NZ_FUWY01000003.1"/>
</dbReference>
<protein>
    <submittedName>
        <fullName evidence="6">DNA-binding transcriptional regulator, LysR family</fullName>
    </submittedName>
</protein>
<dbReference type="InterPro" id="IPR000847">
    <property type="entry name" value="LysR_HTH_N"/>
</dbReference>
<dbReference type="PANTHER" id="PTHR30126:SF40">
    <property type="entry name" value="HTH-TYPE TRANSCRIPTIONAL REGULATOR GLTR"/>
    <property type="match status" value="1"/>
</dbReference>
<dbReference type="SUPFAM" id="SSF46785">
    <property type="entry name" value="Winged helix' DNA-binding domain"/>
    <property type="match status" value="1"/>
</dbReference>
<accession>A0A1T4MEI7</accession>
<dbReference type="InterPro" id="IPR036390">
    <property type="entry name" value="WH_DNA-bd_sf"/>
</dbReference>
<dbReference type="PRINTS" id="PR00039">
    <property type="entry name" value="HTHLYSR"/>
</dbReference>
<gene>
    <name evidence="6" type="ORF">SAMN02745191_1221</name>
</gene>
<dbReference type="SUPFAM" id="SSF53850">
    <property type="entry name" value="Periplasmic binding protein-like II"/>
    <property type="match status" value="1"/>
</dbReference>
<name>A0A1T4MEI7_9FIRM</name>
<organism evidence="6 7">
    <name type="scientific">Anaerorhabdus furcosa</name>
    <dbReference type="NCBI Taxonomy" id="118967"/>
    <lineage>
        <taxon>Bacteria</taxon>
        <taxon>Bacillati</taxon>
        <taxon>Bacillota</taxon>
        <taxon>Erysipelotrichia</taxon>
        <taxon>Erysipelotrichales</taxon>
        <taxon>Erysipelotrichaceae</taxon>
        <taxon>Anaerorhabdus</taxon>
    </lineage>
</organism>
<dbReference type="OrthoDB" id="9803735at2"/>
<evidence type="ECO:0000313" key="6">
    <source>
        <dbReference type="EMBL" id="SJZ65301.1"/>
    </source>
</evidence>
<keyword evidence="3 6" id="KW-0238">DNA-binding</keyword>
<dbReference type="Proteomes" id="UP000243297">
    <property type="component" value="Unassembled WGS sequence"/>
</dbReference>
<evidence type="ECO:0000256" key="2">
    <source>
        <dbReference type="ARBA" id="ARBA00023015"/>
    </source>
</evidence>
<keyword evidence="7" id="KW-1185">Reference proteome</keyword>